<dbReference type="Pfam" id="PF07007">
    <property type="entry name" value="LprI"/>
    <property type="match status" value="1"/>
</dbReference>
<gene>
    <name evidence="8" type="ORF">AB9R89_02940</name>
</gene>
<proteinExistence type="predicted"/>
<dbReference type="InterPro" id="IPR009739">
    <property type="entry name" value="LprI-like_N"/>
</dbReference>
<dbReference type="RefSeq" id="WP_346351889.1">
    <property type="nucleotide sequence ID" value="NZ_CP166302.1"/>
</dbReference>
<dbReference type="Proteomes" id="UP001610706">
    <property type="component" value="Unassembled WGS sequence"/>
</dbReference>
<dbReference type="Pfam" id="PF09864">
    <property type="entry name" value="MliC"/>
    <property type="match status" value="1"/>
</dbReference>
<reference evidence="8 9" key="1">
    <citation type="submission" date="2024-08" db="EMBL/GenBank/DDBJ databases">
        <title>Oceanimonas smirnovii Genome sequencing and assembly.</title>
        <authorList>
            <person name="Tang B."/>
        </authorList>
    </citation>
    <scope>NUCLEOTIDE SEQUENCE [LARGE SCALE GENOMIC DNA]</scope>
    <source>
        <strain evidence="8 9">OS2020-119</strain>
    </source>
</reference>
<evidence type="ECO:0000256" key="2">
    <source>
        <dbReference type="ARBA" id="ARBA00023136"/>
    </source>
</evidence>
<feature type="domain" description="C-type lysozyme inhibitor" evidence="7">
    <location>
        <begin position="193"/>
        <end position="260"/>
    </location>
</feature>
<feature type="chain" id="PRO_5045301687" evidence="5">
    <location>
        <begin position="19"/>
        <end position="267"/>
    </location>
</feature>
<dbReference type="InterPro" id="IPR052755">
    <property type="entry name" value="Lysozyme_Inhibitor_LprI"/>
</dbReference>
<evidence type="ECO:0000256" key="3">
    <source>
        <dbReference type="ARBA" id="ARBA00023139"/>
    </source>
</evidence>
<dbReference type="PANTHER" id="PTHR37549:SF1">
    <property type="entry name" value="LIPOPROTEIN LPRI"/>
    <property type="match status" value="1"/>
</dbReference>
<evidence type="ECO:0000256" key="1">
    <source>
        <dbReference type="ARBA" id="ARBA00022729"/>
    </source>
</evidence>
<dbReference type="InterPro" id="IPR018660">
    <property type="entry name" value="MliC"/>
</dbReference>
<keyword evidence="2" id="KW-0472">Membrane</keyword>
<dbReference type="Gene3D" id="2.40.128.200">
    <property type="match status" value="1"/>
</dbReference>
<dbReference type="InterPro" id="IPR036328">
    <property type="entry name" value="MliC_sf"/>
</dbReference>
<evidence type="ECO:0000259" key="6">
    <source>
        <dbReference type="Pfam" id="PF07007"/>
    </source>
</evidence>
<evidence type="ECO:0000256" key="5">
    <source>
        <dbReference type="SAM" id="SignalP"/>
    </source>
</evidence>
<protein>
    <submittedName>
        <fullName evidence="8">MliC family protein</fullName>
    </submittedName>
</protein>
<keyword evidence="9" id="KW-1185">Reference proteome</keyword>
<evidence type="ECO:0000313" key="9">
    <source>
        <dbReference type="Proteomes" id="UP001610706"/>
    </source>
</evidence>
<sequence>MMKFILLLLAIPALSACAQQAARPATPLCSPEWAQWVEQRVQTSDGQGHGPDIGSDEWKSVVEFRLNIRGKASVPGRDTQAWCEYIDGIVKQGPSFSCEAVTPGSTEEMICNDAGLATQDRQLAEVYEQAQAKAADEHPPTLKASQRGWIKGRNECWKSADQRTCVREQYQLRTAELQARYRLVPARGPFAFSCNGNPANEVVITHFDTEPATLIAEYGDSVSLMYVQPSASGSRYEGRNESFWEHQGEATVRWGYKAPEMTCVIAQ</sequence>
<comment type="caution">
    <text evidence="8">The sequence shown here is derived from an EMBL/GenBank/DDBJ whole genome shotgun (WGS) entry which is preliminary data.</text>
</comment>
<evidence type="ECO:0000259" key="7">
    <source>
        <dbReference type="Pfam" id="PF09864"/>
    </source>
</evidence>
<keyword evidence="1 5" id="KW-0732">Signal</keyword>
<organism evidence="8 9">
    <name type="scientific">Oceanimonas smirnovii</name>
    <dbReference type="NCBI Taxonomy" id="264574"/>
    <lineage>
        <taxon>Bacteria</taxon>
        <taxon>Pseudomonadati</taxon>
        <taxon>Pseudomonadota</taxon>
        <taxon>Gammaproteobacteria</taxon>
        <taxon>Aeromonadales</taxon>
        <taxon>Aeromonadaceae</taxon>
        <taxon>Oceanimonas</taxon>
    </lineage>
</organism>
<keyword evidence="4" id="KW-0449">Lipoprotein</keyword>
<evidence type="ECO:0000256" key="4">
    <source>
        <dbReference type="ARBA" id="ARBA00023288"/>
    </source>
</evidence>
<feature type="signal peptide" evidence="5">
    <location>
        <begin position="1"/>
        <end position="18"/>
    </location>
</feature>
<keyword evidence="3" id="KW-0564">Palmitate</keyword>
<name>A0ABW7NYJ6_9GAMM</name>
<feature type="domain" description="Lysozyme inhibitor LprI-like N-terminal" evidence="6">
    <location>
        <begin position="107"/>
        <end position="177"/>
    </location>
</feature>
<dbReference type="SUPFAM" id="SSF141488">
    <property type="entry name" value="YdhA-like"/>
    <property type="match status" value="1"/>
</dbReference>
<dbReference type="EMBL" id="JBGFTR010000003">
    <property type="protein sequence ID" value="MFH7564277.1"/>
    <property type="molecule type" value="Genomic_DNA"/>
</dbReference>
<dbReference type="PROSITE" id="PS51257">
    <property type="entry name" value="PROKAR_LIPOPROTEIN"/>
    <property type="match status" value="1"/>
</dbReference>
<accession>A0ABW7NYJ6</accession>
<evidence type="ECO:0000313" key="8">
    <source>
        <dbReference type="EMBL" id="MFH7564277.1"/>
    </source>
</evidence>
<dbReference type="PANTHER" id="PTHR37549">
    <property type="entry name" value="LIPOPROTEIN LPRI"/>
    <property type="match status" value="1"/>
</dbReference>